<evidence type="ECO:0000313" key="3">
    <source>
        <dbReference type="EMBL" id="KPL89894.1"/>
    </source>
</evidence>
<dbReference type="PRINTS" id="PR00368">
    <property type="entry name" value="FADPNR"/>
</dbReference>
<dbReference type="Pfam" id="PF07992">
    <property type="entry name" value="Pyr_redox_2"/>
    <property type="match status" value="1"/>
</dbReference>
<dbReference type="InterPro" id="IPR023753">
    <property type="entry name" value="FAD/NAD-binding_dom"/>
</dbReference>
<protein>
    <submittedName>
        <fullName evidence="3">Pyridine nucleotide-disulfide oxidoreductase</fullName>
    </submittedName>
</protein>
<gene>
    <name evidence="3" type="ORF">ADN01_03190</name>
</gene>
<dbReference type="STRING" id="229921.ADN01_03190"/>
<dbReference type="Proteomes" id="UP000050501">
    <property type="component" value="Unassembled WGS sequence"/>
</dbReference>
<comment type="caution">
    <text evidence="3">The sequence shown here is derived from an EMBL/GenBank/DDBJ whole genome shotgun (WGS) entry which is preliminary data.</text>
</comment>
<evidence type="ECO:0000256" key="1">
    <source>
        <dbReference type="ARBA" id="ARBA00023002"/>
    </source>
</evidence>
<dbReference type="InterPro" id="IPR036188">
    <property type="entry name" value="FAD/NAD-bd_sf"/>
</dbReference>
<dbReference type="PANTHER" id="PTHR42949">
    <property type="entry name" value="ANAEROBIC GLYCEROL-3-PHOSPHATE DEHYDROGENASE SUBUNIT B"/>
    <property type="match status" value="1"/>
</dbReference>
<dbReference type="AlphaFoldDB" id="A0A0P6YXD2"/>
<sequence length="425" mass="47059">MTTKDRYDVVIIGAGPGGLAAAIAARQNGAEDVLVIERDKELGGILQQCIHNGFGLETFQQDLPGPSYAQRFIDQALDHGVEFLLDTMVLDISSQRRIFATGKHSGIVDLTARSVVLSMGCRERTRAQIRIPGMRPAGVYTAGTAQRWVNVEGFMPGSRYVILGSGDIGMIMARRLTLEGAHVERVLEVMPYLTGLTRNYVQCLMDFDIPLQLSHTVKRIIGHKRVEAVETVRVDERWNPIPGSEEIIPCDTMLLSVGLIPENELSRQAGVLIDPLTGGPFVDDSFQTNIPGIFAAGNVVHVYDLVDWVSEAGRLAGISAARFAAQVRRKENRLVPLLAGENVRYVVPHRMDRETLAETPVRLQLRVRQPIESPVWVEVRNRTNLIARKGELYARPGEIITLEIPTTAYDEVQKADELTLAVVKR</sequence>
<feature type="domain" description="FAD/NAD(P)-binding" evidence="2">
    <location>
        <begin position="7"/>
        <end position="306"/>
    </location>
</feature>
<dbReference type="Gene3D" id="3.50.50.60">
    <property type="entry name" value="FAD/NAD(P)-binding domain"/>
    <property type="match status" value="2"/>
</dbReference>
<dbReference type="SUPFAM" id="SSF51905">
    <property type="entry name" value="FAD/NAD(P)-binding domain"/>
    <property type="match status" value="1"/>
</dbReference>
<name>A0A0P6YXD2_9CHLR</name>
<organism evidence="3 4">
    <name type="scientific">Levilinea saccharolytica</name>
    <dbReference type="NCBI Taxonomy" id="229921"/>
    <lineage>
        <taxon>Bacteria</taxon>
        <taxon>Bacillati</taxon>
        <taxon>Chloroflexota</taxon>
        <taxon>Anaerolineae</taxon>
        <taxon>Anaerolineales</taxon>
        <taxon>Anaerolineaceae</taxon>
        <taxon>Levilinea</taxon>
    </lineage>
</organism>
<dbReference type="EMBL" id="LGCM01000014">
    <property type="protein sequence ID" value="KPL89894.1"/>
    <property type="molecule type" value="Genomic_DNA"/>
</dbReference>
<dbReference type="PATRIC" id="fig|229921.5.peg.3018"/>
<reference evidence="3 4" key="1">
    <citation type="submission" date="2015-07" db="EMBL/GenBank/DDBJ databases">
        <title>Genome sequence of Levilinea saccharolytica DSM 16555.</title>
        <authorList>
            <person name="Hemp J."/>
            <person name="Ward L.M."/>
            <person name="Pace L.A."/>
            <person name="Fischer W.W."/>
        </authorList>
    </citation>
    <scope>NUCLEOTIDE SEQUENCE [LARGE SCALE GENOMIC DNA]</scope>
    <source>
        <strain evidence="3 4">KIBI-1</strain>
    </source>
</reference>
<dbReference type="OrthoDB" id="9776839at2"/>
<dbReference type="RefSeq" id="WP_062416938.1">
    <property type="nucleotide sequence ID" value="NZ_DF967974.1"/>
</dbReference>
<proteinExistence type="predicted"/>
<evidence type="ECO:0000313" key="4">
    <source>
        <dbReference type="Proteomes" id="UP000050501"/>
    </source>
</evidence>
<keyword evidence="1" id="KW-0560">Oxidoreductase</keyword>
<dbReference type="PANTHER" id="PTHR42949:SF3">
    <property type="entry name" value="ANAEROBIC GLYCEROL-3-PHOSPHATE DEHYDROGENASE SUBUNIT B"/>
    <property type="match status" value="1"/>
</dbReference>
<keyword evidence="4" id="KW-1185">Reference proteome</keyword>
<dbReference type="GO" id="GO:0016491">
    <property type="term" value="F:oxidoreductase activity"/>
    <property type="evidence" value="ECO:0007669"/>
    <property type="project" value="UniProtKB-KW"/>
</dbReference>
<dbReference type="InterPro" id="IPR051691">
    <property type="entry name" value="Metab_Enz_Cyan_OpOx_G3PDH"/>
</dbReference>
<evidence type="ECO:0000259" key="2">
    <source>
        <dbReference type="Pfam" id="PF07992"/>
    </source>
</evidence>
<dbReference type="PRINTS" id="PR00411">
    <property type="entry name" value="PNDRDTASEI"/>
</dbReference>
<accession>A0A0P6YXD2</accession>